<proteinExistence type="predicted"/>
<dbReference type="Proteomes" id="UP001175227">
    <property type="component" value="Unassembled WGS sequence"/>
</dbReference>
<feature type="region of interest" description="Disordered" evidence="1">
    <location>
        <begin position="110"/>
        <end position="132"/>
    </location>
</feature>
<keyword evidence="3" id="KW-1185">Reference proteome</keyword>
<organism evidence="2 3">
    <name type="scientific">Armillaria novae-zelandiae</name>
    <dbReference type="NCBI Taxonomy" id="153914"/>
    <lineage>
        <taxon>Eukaryota</taxon>
        <taxon>Fungi</taxon>
        <taxon>Dikarya</taxon>
        <taxon>Basidiomycota</taxon>
        <taxon>Agaricomycotina</taxon>
        <taxon>Agaricomycetes</taxon>
        <taxon>Agaricomycetidae</taxon>
        <taxon>Agaricales</taxon>
        <taxon>Marasmiineae</taxon>
        <taxon>Physalacriaceae</taxon>
        <taxon>Armillaria</taxon>
    </lineage>
</organism>
<dbReference type="EMBL" id="JAUEPR010000056">
    <property type="protein sequence ID" value="KAK0470983.1"/>
    <property type="molecule type" value="Genomic_DNA"/>
</dbReference>
<evidence type="ECO:0000313" key="3">
    <source>
        <dbReference type="Proteomes" id="UP001175227"/>
    </source>
</evidence>
<sequence length="145" mass="15555">MPALPSFGENGARISITTFENISVQVLRKQNTVLLVPIPVSGPSRLEPANSPLYLKAIGRGMVNRHYAKPGVAFNVVKGKRYGDVHVSSLVQNALECPLKIQPVANVLDDGDPGTQRRVAPSSPSVHGATRDHMDHIFGGLKVAK</sequence>
<comment type="caution">
    <text evidence="2">The sequence shown here is derived from an EMBL/GenBank/DDBJ whole genome shotgun (WGS) entry which is preliminary data.</text>
</comment>
<name>A0AA39TZP2_9AGAR</name>
<reference evidence="2" key="1">
    <citation type="submission" date="2023-06" db="EMBL/GenBank/DDBJ databases">
        <authorList>
            <consortium name="Lawrence Berkeley National Laboratory"/>
            <person name="Ahrendt S."/>
            <person name="Sahu N."/>
            <person name="Indic B."/>
            <person name="Wong-Bajracharya J."/>
            <person name="Merenyi Z."/>
            <person name="Ke H.-M."/>
            <person name="Monk M."/>
            <person name="Kocsube S."/>
            <person name="Drula E."/>
            <person name="Lipzen A."/>
            <person name="Balint B."/>
            <person name="Henrissat B."/>
            <person name="Andreopoulos B."/>
            <person name="Martin F.M."/>
            <person name="Harder C.B."/>
            <person name="Rigling D."/>
            <person name="Ford K.L."/>
            <person name="Foster G.D."/>
            <person name="Pangilinan J."/>
            <person name="Papanicolaou A."/>
            <person name="Barry K."/>
            <person name="LaButti K."/>
            <person name="Viragh M."/>
            <person name="Koriabine M."/>
            <person name="Yan M."/>
            <person name="Riley R."/>
            <person name="Champramary S."/>
            <person name="Plett K.L."/>
            <person name="Tsai I.J."/>
            <person name="Slot J."/>
            <person name="Sipos G."/>
            <person name="Plett J."/>
            <person name="Nagy L.G."/>
            <person name="Grigoriev I.V."/>
        </authorList>
    </citation>
    <scope>NUCLEOTIDE SEQUENCE</scope>
    <source>
        <strain evidence="2">ICMP 16352</strain>
    </source>
</reference>
<dbReference type="AlphaFoldDB" id="A0AA39TZP2"/>
<gene>
    <name evidence="2" type="ORF">IW261DRAFT_1597542</name>
</gene>
<evidence type="ECO:0000256" key="1">
    <source>
        <dbReference type="SAM" id="MobiDB-lite"/>
    </source>
</evidence>
<evidence type="ECO:0000313" key="2">
    <source>
        <dbReference type="EMBL" id="KAK0470983.1"/>
    </source>
</evidence>
<protein>
    <submittedName>
        <fullName evidence="2">Uncharacterized protein</fullName>
    </submittedName>
</protein>
<accession>A0AA39TZP2</accession>